<dbReference type="InterPro" id="IPR005479">
    <property type="entry name" value="CPAse_ATP-bd"/>
</dbReference>
<dbReference type="Pfam" id="PF00364">
    <property type="entry name" value="Biotin_lipoyl"/>
    <property type="match status" value="1"/>
</dbReference>
<dbReference type="InterPro" id="IPR050856">
    <property type="entry name" value="Biotin_carboxylase_complex"/>
</dbReference>
<dbReference type="InterPro" id="IPR016185">
    <property type="entry name" value="PreATP-grasp_dom_sf"/>
</dbReference>
<evidence type="ECO:0000256" key="3">
    <source>
        <dbReference type="ARBA" id="ARBA00022741"/>
    </source>
</evidence>
<gene>
    <name evidence="10" type="ORF">F2P47_09485</name>
</gene>
<dbReference type="SUPFAM" id="SSF51246">
    <property type="entry name" value="Rudiment single hybrid motif"/>
    <property type="match status" value="1"/>
</dbReference>
<evidence type="ECO:0000259" key="7">
    <source>
        <dbReference type="PROSITE" id="PS50968"/>
    </source>
</evidence>
<evidence type="ECO:0000259" key="9">
    <source>
        <dbReference type="PROSITE" id="PS50979"/>
    </source>
</evidence>
<dbReference type="InterPro" id="IPR011053">
    <property type="entry name" value="Single_hybrid_motif"/>
</dbReference>
<evidence type="ECO:0000256" key="1">
    <source>
        <dbReference type="ARBA" id="ARBA00001953"/>
    </source>
</evidence>
<feature type="domain" description="Lipoyl-binding" evidence="7">
    <location>
        <begin position="585"/>
        <end position="660"/>
    </location>
</feature>
<dbReference type="PANTHER" id="PTHR18866">
    <property type="entry name" value="CARBOXYLASE:PYRUVATE/ACETYL-COA/PROPIONYL-COA CARBOXYLASE"/>
    <property type="match status" value="1"/>
</dbReference>
<dbReference type="FunFam" id="3.40.50.20:FF:000010">
    <property type="entry name" value="Propionyl-CoA carboxylase subunit alpha"/>
    <property type="match status" value="1"/>
</dbReference>
<name>A0A6N6VHE7_9HYPH</name>
<dbReference type="Pfam" id="PF00289">
    <property type="entry name" value="Biotin_carb_N"/>
    <property type="match status" value="1"/>
</dbReference>
<dbReference type="PROSITE" id="PS50968">
    <property type="entry name" value="BIOTINYL_LIPOYL"/>
    <property type="match status" value="1"/>
</dbReference>
<evidence type="ECO:0000256" key="6">
    <source>
        <dbReference type="PROSITE-ProRule" id="PRU00409"/>
    </source>
</evidence>
<dbReference type="CDD" id="cd06850">
    <property type="entry name" value="biotinyl_domain"/>
    <property type="match status" value="1"/>
</dbReference>
<proteinExistence type="predicted"/>
<dbReference type="InterPro" id="IPR011761">
    <property type="entry name" value="ATP-grasp"/>
</dbReference>
<evidence type="ECO:0000256" key="2">
    <source>
        <dbReference type="ARBA" id="ARBA00022598"/>
    </source>
</evidence>
<keyword evidence="11" id="KW-1185">Reference proteome</keyword>
<protein>
    <submittedName>
        <fullName evidence="10">Acetyl-CoA carboxylase biotin carboxylase subunit</fullName>
    </submittedName>
</protein>
<dbReference type="SUPFAM" id="SSF52440">
    <property type="entry name" value="PreATP-grasp domain"/>
    <property type="match status" value="1"/>
</dbReference>
<comment type="caution">
    <text evidence="10">The sequence shown here is derived from an EMBL/GenBank/DDBJ whole genome shotgun (WGS) entry which is preliminary data.</text>
</comment>
<comment type="cofactor">
    <cofactor evidence="1">
        <name>biotin</name>
        <dbReference type="ChEBI" id="CHEBI:57586"/>
    </cofactor>
</comment>
<dbReference type="RefSeq" id="WP_152216112.1">
    <property type="nucleotide sequence ID" value="NZ_JBAQYD010000269.1"/>
</dbReference>
<dbReference type="PROSITE" id="PS50979">
    <property type="entry name" value="BC"/>
    <property type="match status" value="1"/>
</dbReference>
<keyword evidence="5" id="KW-0092">Biotin</keyword>
<dbReference type="GO" id="GO:0016874">
    <property type="term" value="F:ligase activity"/>
    <property type="evidence" value="ECO:0007669"/>
    <property type="project" value="UniProtKB-KW"/>
</dbReference>
<feature type="domain" description="Biotin carboxylation" evidence="9">
    <location>
        <begin position="1"/>
        <end position="451"/>
    </location>
</feature>
<dbReference type="SUPFAM" id="SSF51230">
    <property type="entry name" value="Single hybrid motif"/>
    <property type="match status" value="1"/>
</dbReference>
<dbReference type="PROSITE" id="PS00867">
    <property type="entry name" value="CPSASE_2"/>
    <property type="match status" value="1"/>
</dbReference>
<reference evidence="10 11" key="1">
    <citation type="submission" date="2019-09" db="EMBL/GenBank/DDBJ databases">
        <title>Parvibaculum sedimenti sp. nov., isolated from sediment.</title>
        <authorList>
            <person name="Wang Y."/>
        </authorList>
    </citation>
    <scope>NUCLEOTIDE SEQUENCE [LARGE SCALE GENOMIC DNA]</scope>
    <source>
        <strain evidence="10 11">HXT-9</strain>
    </source>
</reference>
<dbReference type="Gene3D" id="3.30.700.40">
    <property type="match status" value="1"/>
</dbReference>
<dbReference type="Pfam" id="PF02786">
    <property type="entry name" value="CPSase_L_D2"/>
    <property type="match status" value="1"/>
</dbReference>
<accession>A0A6N6VHE7</accession>
<dbReference type="InterPro" id="IPR000089">
    <property type="entry name" value="Biotin_lipoyl"/>
</dbReference>
<dbReference type="SMART" id="SM00878">
    <property type="entry name" value="Biotin_carb_C"/>
    <property type="match status" value="1"/>
</dbReference>
<dbReference type="InterPro" id="IPR011054">
    <property type="entry name" value="Rudment_hybrid_motif"/>
</dbReference>
<dbReference type="PROSITE" id="PS50975">
    <property type="entry name" value="ATP_GRASP"/>
    <property type="match status" value="1"/>
</dbReference>
<dbReference type="PANTHER" id="PTHR18866:SF33">
    <property type="entry name" value="METHYLCROTONOYL-COA CARBOXYLASE SUBUNIT ALPHA, MITOCHONDRIAL-RELATED"/>
    <property type="match status" value="1"/>
</dbReference>
<dbReference type="EMBL" id="WESC01000007">
    <property type="protein sequence ID" value="KAB7740227.1"/>
    <property type="molecule type" value="Genomic_DNA"/>
</dbReference>
<feature type="domain" description="ATP-grasp" evidence="8">
    <location>
        <begin position="120"/>
        <end position="322"/>
    </location>
</feature>
<dbReference type="PROSITE" id="PS00188">
    <property type="entry name" value="BIOTIN"/>
    <property type="match status" value="1"/>
</dbReference>
<sequence>MFSSLLIANRGEIAARVMRTAKHLGLRTVAVYSDADAGAYHVRQADAAVHIGSAQAKDSYLVIEKIIEAAKRSGVEAIHPGYGFLSENVAFAEACEKAGLIFVGPPASAIKAMGLKDAAKALMEKAGVPVVPGYHGAEQDALFLEGEAQKIGYPVLIKAVAGGGGKGMRRVDEPASFATELKSAQREALAAFGDERVLIEKYVTRPRHIEIQVFADAHGNAVYLHERDCSLQRRHQKVIEEAPAPGMPEEMRRAMGEAAVAAVKAIGYRGAGTVEFIADGSNGLRADAFWFMEMNTRLQVEHPVTEAITGTDLVEWQLRVAAGERLPLAQKDIPLNGHAVEVRLYAEDPAKNFFPSTGKLTRLRLPEEEGIRADMGVEEGDEVSMFYDPMIGKIIAHGEDRTAALAKMRRFLLDTEVAGPRTNLAFLAEIMGHDPFREADIDTGYIDRHIAALVPVETLDAHVIGAALVGHFLARAEALAGDRRSPWVASDSWTLGGARSETLKLMLGDEVLSIRVTPEDQGWRFTHHGVEHLLAGAMNAQGEIVATVDGLRFKAGFVSVGCGFSVILRGATRDFTIPDPLDVDVATEGDTGALKSPMPGKIVAVMAEAGVHVKKGTGLVIMEAMKMEQTLAAAADGIIASVNVAPGDQVEAGAALVVFEVKKDEA</sequence>
<evidence type="ECO:0000313" key="11">
    <source>
        <dbReference type="Proteomes" id="UP000468901"/>
    </source>
</evidence>
<evidence type="ECO:0000313" key="10">
    <source>
        <dbReference type="EMBL" id="KAB7740227.1"/>
    </source>
</evidence>
<dbReference type="SUPFAM" id="SSF56059">
    <property type="entry name" value="Glutathione synthetase ATP-binding domain-like"/>
    <property type="match status" value="1"/>
</dbReference>
<dbReference type="FunFam" id="3.30.1490.20:FF:000003">
    <property type="entry name" value="acetyl-CoA carboxylase isoform X1"/>
    <property type="match status" value="1"/>
</dbReference>
<dbReference type="Pfam" id="PF02785">
    <property type="entry name" value="Biotin_carb_C"/>
    <property type="match status" value="1"/>
</dbReference>
<dbReference type="NCBIfam" id="NF006367">
    <property type="entry name" value="PRK08591.1"/>
    <property type="match status" value="1"/>
</dbReference>
<dbReference type="InterPro" id="IPR005482">
    <property type="entry name" value="Biotin_COase_C"/>
</dbReference>
<dbReference type="InterPro" id="IPR011764">
    <property type="entry name" value="Biotin_carboxylation_dom"/>
</dbReference>
<dbReference type="AlphaFoldDB" id="A0A6N6VHE7"/>
<dbReference type="InterPro" id="IPR001882">
    <property type="entry name" value="Biotin_BS"/>
</dbReference>
<keyword evidence="3 6" id="KW-0547">Nucleotide-binding</keyword>
<dbReference type="InterPro" id="IPR005481">
    <property type="entry name" value="BC-like_N"/>
</dbReference>
<dbReference type="FunFam" id="3.30.470.20:FF:000028">
    <property type="entry name" value="Methylcrotonoyl-CoA carboxylase subunit alpha, mitochondrial"/>
    <property type="match status" value="1"/>
</dbReference>
<dbReference type="Proteomes" id="UP000468901">
    <property type="component" value="Unassembled WGS sequence"/>
</dbReference>
<dbReference type="GO" id="GO:0005524">
    <property type="term" value="F:ATP binding"/>
    <property type="evidence" value="ECO:0007669"/>
    <property type="project" value="UniProtKB-UniRule"/>
</dbReference>
<evidence type="ECO:0000256" key="5">
    <source>
        <dbReference type="ARBA" id="ARBA00023267"/>
    </source>
</evidence>
<dbReference type="Gene3D" id="2.40.50.100">
    <property type="match status" value="1"/>
</dbReference>
<keyword evidence="4 6" id="KW-0067">ATP-binding</keyword>
<keyword evidence="2" id="KW-0436">Ligase</keyword>
<dbReference type="Gene3D" id="3.30.470.20">
    <property type="entry name" value="ATP-grasp fold, B domain"/>
    <property type="match status" value="1"/>
</dbReference>
<evidence type="ECO:0000256" key="4">
    <source>
        <dbReference type="ARBA" id="ARBA00022840"/>
    </source>
</evidence>
<evidence type="ECO:0000259" key="8">
    <source>
        <dbReference type="PROSITE" id="PS50975"/>
    </source>
</evidence>
<organism evidence="10 11">
    <name type="scientific">Parvibaculum sedimenti</name>
    <dbReference type="NCBI Taxonomy" id="2608632"/>
    <lineage>
        <taxon>Bacteria</taxon>
        <taxon>Pseudomonadati</taxon>
        <taxon>Pseudomonadota</taxon>
        <taxon>Alphaproteobacteria</taxon>
        <taxon>Hyphomicrobiales</taxon>
        <taxon>Parvibaculaceae</taxon>
        <taxon>Parvibaculum</taxon>
    </lineage>
</organism>
<dbReference type="GO" id="GO:0046872">
    <property type="term" value="F:metal ion binding"/>
    <property type="evidence" value="ECO:0007669"/>
    <property type="project" value="InterPro"/>
</dbReference>